<reference evidence="1" key="1">
    <citation type="journal article" date="2014" name="Int. J. Syst. Evol. Microbiol.">
        <title>Complete genome sequence of Corynebacterium casei LMG S-19264T (=DSM 44701T), isolated from a smear-ripened cheese.</title>
        <authorList>
            <consortium name="US DOE Joint Genome Institute (JGI-PGF)"/>
            <person name="Walter F."/>
            <person name="Albersmeier A."/>
            <person name="Kalinowski J."/>
            <person name="Ruckert C."/>
        </authorList>
    </citation>
    <scope>NUCLEOTIDE SEQUENCE</scope>
    <source>
        <strain evidence="1">JCM 12862</strain>
    </source>
</reference>
<accession>A0A8J3BF95</accession>
<keyword evidence="2" id="KW-1185">Reference proteome</keyword>
<comment type="caution">
    <text evidence="1">The sequence shown here is derived from an EMBL/GenBank/DDBJ whole genome shotgun (WGS) entry which is preliminary data.</text>
</comment>
<dbReference type="EMBL" id="BMNR01000002">
    <property type="protein sequence ID" value="GGK17680.1"/>
    <property type="molecule type" value="Genomic_DNA"/>
</dbReference>
<sequence>MGSDVLSETSFPQDAINKAITDNPSTDFSVIKYILICLKLMFKNHIQQGKFIE</sequence>
<name>A0A8J3BF95_9FLAO</name>
<dbReference type="AlphaFoldDB" id="A0A8J3BF95"/>
<organism evidence="1 2">
    <name type="scientific">Yeosuana aromativorans</name>
    <dbReference type="NCBI Taxonomy" id="288019"/>
    <lineage>
        <taxon>Bacteria</taxon>
        <taxon>Pseudomonadati</taxon>
        <taxon>Bacteroidota</taxon>
        <taxon>Flavobacteriia</taxon>
        <taxon>Flavobacteriales</taxon>
        <taxon>Flavobacteriaceae</taxon>
        <taxon>Yeosuana</taxon>
    </lineage>
</organism>
<gene>
    <name evidence="1" type="ORF">GCM10007962_09880</name>
</gene>
<protein>
    <submittedName>
        <fullName evidence="1">Uncharacterized protein</fullName>
    </submittedName>
</protein>
<evidence type="ECO:0000313" key="2">
    <source>
        <dbReference type="Proteomes" id="UP000612329"/>
    </source>
</evidence>
<reference evidence="1" key="2">
    <citation type="submission" date="2020-09" db="EMBL/GenBank/DDBJ databases">
        <authorList>
            <person name="Sun Q."/>
            <person name="Ohkuma M."/>
        </authorList>
    </citation>
    <scope>NUCLEOTIDE SEQUENCE</scope>
    <source>
        <strain evidence="1">JCM 12862</strain>
    </source>
</reference>
<evidence type="ECO:0000313" key="1">
    <source>
        <dbReference type="EMBL" id="GGK17680.1"/>
    </source>
</evidence>
<proteinExistence type="predicted"/>
<dbReference type="Proteomes" id="UP000612329">
    <property type="component" value="Unassembled WGS sequence"/>
</dbReference>